<keyword evidence="6 9" id="KW-0879">Wnt signaling pathway</keyword>
<dbReference type="Proteomes" id="UP000594262">
    <property type="component" value="Unplaced"/>
</dbReference>
<dbReference type="GO" id="GO:0005125">
    <property type="term" value="F:cytokine activity"/>
    <property type="evidence" value="ECO:0007669"/>
    <property type="project" value="TreeGrafter"/>
</dbReference>
<evidence type="ECO:0000256" key="3">
    <source>
        <dbReference type="ARBA" id="ARBA00022473"/>
    </source>
</evidence>
<protein>
    <recommendedName>
        <fullName evidence="9">Protein Wnt</fullName>
    </recommendedName>
</protein>
<dbReference type="GO" id="GO:0045165">
    <property type="term" value="P:cell fate commitment"/>
    <property type="evidence" value="ECO:0007669"/>
    <property type="project" value="TreeGrafter"/>
</dbReference>
<dbReference type="SMART" id="SM00097">
    <property type="entry name" value="WNT1"/>
    <property type="match status" value="1"/>
</dbReference>
<dbReference type="Pfam" id="PF00110">
    <property type="entry name" value="wnt"/>
    <property type="match status" value="1"/>
</dbReference>
<dbReference type="InterPro" id="IPR018161">
    <property type="entry name" value="Wnt_CS"/>
</dbReference>
<comment type="similarity">
    <text evidence="2 9">Belongs to the Wnt family.</text>
</comment>
<dbReference type="PANTHER" id="PTHR12027:SF100">
    <property type="entry name" value="PROTEIN WNT"/>
    <property type="match status" value="1"/>
</dbReference>
<keyword evidence="7" id="KW-1015">Disulfide bond</keyword>
<keyword evidence="8" id="KW-0449">Lipoprotein</keyword>
<dbReference type="EnsemblMetazoa" id="CLYHEMT015287.2">
    <property type="protein sequence ID" value="CLYHEMP015287.2"/>
    <property type="gene ID" value="CLYHEMG015287"/>
</dbReference>
<dbReference type="PANTHER" id="PTHR12027">
    <property type="entry name" value="WNT RELATED"/>
    <property type="match status" value="1"/>
</dbReference>
<evidence type="ECO:0000256" key="7">
    <source>
        <dbReference type="ARBA" id="ARBA00023157"/>
    </source>
</evidence>
<keyword evidence="5" id="KW-0272">Extracellular matrix</keyword>
<dbReference type="PRINTS" id="PR01349">
    <property type="entry name" value="WNTPROTEIN"/>
</dbReference>
<dbReference type="AlphaFoldDB" id="B3FRN2"/>
<evidence type="ECO:0000256" key="1">
    <source>
        <dbReference type="ARBA" id="ARBA00004498"/>
    </source>
</evidence>
<evidence type="ECO:0000313" key="12">
    <source>
        <dbReference type="EnsemblMetazoa" id="CLYHEMP015287.2"/>
    </source>
</evidence>
<keyword evidence="10" id="KW-0732">Signal</keyword>
<reference evidence="11" key="1">
    <citation type="journal article" date="2008" name="Development">
        <title>A maternally localised Wnt ligand required for axial patterning in the cnidarian Clytia hemisphaerica.</title>
        <authorList>
            <person name="Momose T."/>
            <person name="Derelle R."/>
            <person name="Houliston E."/>
        </authorList>
    </citation>
    <scope>NUCLEOTIDE SEQUENCE</scope>
</reference>
<dbReference type="GO" id="GO:0030182">
    <property type="term" value="P:neuron differentiation"/>
    <property type="evidence" value="ECO:0007669"/>
    <property type="project" value="TreeGrafter"/>
</dbReference>
<keyword evidence="13" id="KW-1185">Reference proteome</keyword>
<keyword evidence="3 9" id="KW-0217">Developmental protein</keyword>
<evidence type="ECO:0000256" key="6">
    <source>
        <dbReference type="ARBA" id="ARBA00022687"/>
    </source>
</evidence>
<dbReference type="InterPro" id="IPR043158">
    <property type="entry name" value="Wnt_C"/>
</dbReference>
<evidence type="ECO:0000256" key="4">
    <source>
        <dbReference type="ARBA" id="ARBA00022525"/>
    </source>
</evidence>
<keyword evidence="4" id="KW-0964">Secreted</keyword>
<dbReference type="EMBL" id="EU374721">
    <property type="protein sequence ID" value="ACB15465.1"/>
    <property type="molecule type" value="mRNA"/>
</dbReference>
<evidence type="ECO:0000313" key="13">
    <source>
        <dbReference type="Proteomes" id="UP000594262"/>
    </source>
</evidence>
<accession>B3FRN2</accession>
<dbReference type="GO" id="GO:0005109">
    <property type="term" value="F:frizzled binding"/>
    <property type="evidence" value="ECO:0007669"/>
    <property type="project" value="TreeGrafter"/>
</dbReference>
<comment type="function">
    <text evidence="9">Ligand for members of the frizzled family of seven transmembrane receptors.</text>
</comment>
<reference evidence="12" key="2">
    <citation type="submission" date="2021-01" db="UniProtKB">
        <authorList>
            <consortium name="EnsemblMetazoa"/>
        </authorList>
    </citation>
    <scope>IDENTIFICATION</scope>
</reference>
<dbReference type="GeneID" id="136806525"/>
<dbReference type="InterPro" id="IPR005817">
    <property type="entry name" value="Wnt"/>
</dbReference>
<evidence type="ECO:0000256" key="8">
    <source>
        <dbReference type="ARBA" id="ARBA00023288"/>
    </source>
</evidence>
<dbReference type="GO" id="GO:0005615">
    <property type="term" value="C:extracellular space"/>
    <property type="evidence" value="ECO:0007669"/>
    <property type="project" value="TreeGrafter"/>
</dbReference>
<evidence type="ECO:0000256" key="9">
    <source>
        <dbReference type="RuleBase" id="RU003500"/>
    </source>
</evidence>
<organism evidence="11">
    <name type="scientific">Clytia hemisphaerica</name>
    <dbReference type="NCBI Taxonomy" id="252671"/>
    <lineage>
        <taxon>Eukaryota</taxon>
        <taxon>Metazoa</taxon>
        <taxon>Cnidaria</taxon>
        <taxon>Hydrozoa</taxon>
        <taxon>Hydroidolina</taxon>
        <taxon>Leptothecata</taxon>
        <taxon>Obeliida</taxon>
        <taxon>Clytiidae</taxon>
        <taxon>Clytia</taxon>
    </lineage>
</organism>
<sequence length="358" mass="41009">MARHWCVLVCFLLLMKNVNPMIWMHLGTQTSTISSKSIAKNFCNTLNLHPFQRTVCNNFTDLIPSVAEGIRLSIEECQEQFQTRKWNCSIMAGGNSIFGPMLQKASRESAFISGITAAGVAFSVTEACAEGRSLHCRCDNSIRGQTEEGWKWGGCNRPISYGIWFSQLFIDMVEIKVKKRRDPRRAMNLHNNRAGREIIRHNLWTKCKCHGMSGNCNLKTCWLAQPGFQQLGKMLKDRYDSAHEMDFEFKIKKNGKKRFKKLIPRYKEYLPPSTLDFVYYEESPNYCENNNSLGIIGTRGRECNITSAGVDGCDQMCCRRGFNVKIVQETKACDCKFIWCCHVKCKKCTEAVPRYTCK</sequence>
<name>B3FRN2_9CNID</name>
<feature type="chain" id="PRO_5033969473" description="Protein Wnt" evidence="10">
    <location>
        <begin position="21"/>
        <end position="358"/>
    </location>
</feature>
<dbReference type="GO" id="GO:0060070">
    <property type="term" value="P:canonical Wnt signaling pathway"/>
    <property type="evidence" value="ECO:0007669"/>
    <property type="project" value="TreeGrafter"/>
</dbReference>
<proteinExistence type="evidence at transcript level"/>
<evidence type="ECO:0000313" key="11">
    <source>
        <dbReference type="EMBL" id="ACB15465.1"/>
    </source>
</evidence>
<evidence type="ECO:0000256" key="5">
    <source>
        <dbReference type="ARBA" id="ARBA00022530"/>
    </source>
</evidence>
<feature type="signal peptide" evidence="10">
    <location>
        <begin position="1"/>
        <end position="20"/>
    </location>
</feature>
<evidence type="ECO:0000256" key="10">
    <source>
        <dbReference type="SAM" id="SignalP"/>
    </source>
</evidence>
<dbReference type="RefSeq" id="XP_066919214.1">
    <property type="nucleotide sequence ID" value="XM_067063113.1"/>
</dbReference>
<evidence type="ECO:0000256" key="2">
    <source>
        <dbReference type="ARBA" id="ARBA00005683"/>
    </source>
</evidence>
<dbReference type="PROSITE" id="PS00246">
    <property type="entry name" value="WNT1"/>
    <property type="match status" value="1"/>
</dbReference>
<comment type="subcellular location">
    <subcellularLocation>
        <location evidence="1 9">Secreted</location>
        <location evidence="1 9">Extracellular space</location>
        <location evidence="1 9">Extracellular matrix</location>
    </subcellularLocation>
</comment>
<dbReference type="FunFam" id="3.30.2460.20:FF:000001">
    <property type="entry name" value="Wnt homolog"/>
    <property type="match status" value="1"/>
</dbReference>
<dbReference type="OrthoDB" id="5945655at2759"/>
<dbReference type="Gene3D" id="3.30.2460.20">
    <property type="match status" value="1"/>
</dbReference>